<keyword evidence="2" id="KW-1185">Reference proteome</keyword>
<dbReference type="Proteomes" id="UP000798662">
    <property type="component" value="Chromosome 2"/>
</dbReference>
<name>A0ACC3C064_PYRYE</name>
<organism evidence="1 2">
    <name type="scientific">Pyropia yezoensis</name>
    <name type="common">Susabi-nori</name>
    <name type="synonym">Porphyra yezoensis</name>
    <dbReference type="NCBI Taxonomy" id="2788"/>
    <lineage>
        <taxon>Eukaryota</taxon>
        <taxon>Rhodophyta</taxon>
        <taxon>Bangiophyceae</taxon>
        <taxon>Bangiales</taxon>
        <taxon>Bangiaceae</taxon>
        <taxon>Pyropia</taxon>
    </lineage>
</organism>
<proteinExistence type="predicted"/>
<sequence length="486" mass="51986">MPPTTMTTTAATTAAAATPADGSSMDEDGGGELVILVKWNKSTFPVELPPSSPLSALRSMLWDLTAVRPERQKLFGLTRSPGASVPGDDVPLSTLITKAEQKVMMMGSTEEKIAAINTAAAAALASNEVADDFDIDYTAYGSDGTLAGSSGAGKGGAVVRGLRIHDAAAVAEKLRRRVANLKVKLMHPLRPGRKCLVLDIDYTIYDCRGAAERVADLGRPGLHEFMTAAYQHYDIVMWSQTNWRYLEAKLTELRKRFCSAIGEAWADRACRFARAFFFFAIAGPSALCVCVGRLPRTVIFWLTFLRNMLLNPNYKIAFVLDRTSMFQITTSVTGVNPPPPKTHEVKALELVWRLYPVFSAANTIHLDDLSRNFALNPGSGLRVTPYKNSAVMRHTDRELWGLAEYLQLIAVREPNFETLEHRNWRRYVATHGGTKEEGGASTGGAGDSSNGGAGSSNSGAGGSSSNGAGSSSGAGSSNGASGSASP</sequence>
<dbReference type="EMBL" id="CM020619">
    <property type="protein sequence ID" value="KAK1863557.1"/>
    <property type="molecule type" value="Genomic_DNA"/>
</dbReference>
<comment type="caution">
    <text evidence="1">The sequence shown here is derived from an EMBL/GenBank/DDBJ whole genome shotgun (WGS) entry which is preliminary data.</text>
</comment>
<evidence type="ECO:0000313" key="2">
    <source>
        <dbReference type="Proteomes" id="UP000798662"/>
    </source>
</evidence>
<reference evidence="1" key="1">
    <citation type="submission" date="2019-11" db="EMBL/GenBank/DDBJ databases">
        <title>Nori genome reveals adaptations in red seaweeds to the harsh intertidal environment.</title>
        <authorList>
            <person name="Wang D."/>
            <person name="Mao Y."/>
        </authorList>
    </citation>
    <scope>NUCLEOTIDE SEQUENCE</scope>
    <source>
        <tissue evidence="1">Gametophyte</tissue>
    </source>
</reference>
<evidence type="ECO:0000313" key="1">
    <source>
        <dbReference type="EMBL" id="KAK1863557.1"/>
    </source>
</evidence>
<accession>A0ACC3C064</accession>
<protein>
    <submittedName>
        <fullName evidence="1">Uncharacterized protein</fullName>
    </submittedName>
</protein>
<gene>
    <name evidence="1" type="ORF">I4F81_006111</name>
</gene>